<feature type="region of interest" description="Disordered" evidence="1">
    <location>
        <begin position="1"/>
        <end position="72"/>
    </location>
</feature>
<name>A0A1G8KF75_9BURK</name>
<accession>A0A1G8KF75</accession>
<dbReference type="Proteomes" id="UP000199706">
    <property type="component" value="Unassembled WGS sequence"/>
</dbReference>
<gene>
    <name evidence="2" type="ORF">SAMN05216466_122114</name>
</gene>
<organism evidence="2 3">
    <name type="scientific">Paraburkholderia phenazinium</name>
    <dbReference type="NCBI Taxonomy" id="60549"/>
    <lineage>
        <taxon>Bacteria</taxon>
        <taxon>Pseudomonadati</taxon>
        <taxon>Pseudomonadota</taxon>
        <taxon>Betaproteobacteria</taxon>
        <taxon>Burkholderiales</taxon>
        <taxon>Burkholderiaceae</taxon>
        <taxon>Paraburkholderia</taxon>
    </lineage>
</organism>
<evidence type="ECO:0000256" key="1">
    <source>
        <dbReference type="SAM" id="MobiDB-lite"/>
    </source>
</evidence>
<dbReference type="RefSeq" id="WP_090693047.1">
    <property type="nucleotide sequence ID" value="NZ_FNCJ01000022.1"/>
</dbReference>
<feature type="compositionally biased region" description="Basic residues" evidence="1">
    <location>
        <begin position="1"/>
        <end position="10"/>
    </location>
</feature>
<dbReference type="EMBL" id="FNCJ01000022">
    <property type="protein sequence ID" value="SDI42057.1"/>
    <property type="molecule type" value="Genomic_DNA"/>
</dbReference>
<proteinExistence type="predicted"/>
<reference evidence="2 3" key="1">
    <citation type="submission" date="2016-10" db="EMBL/GenBank/DDBJ databases">
        <authorList>
            <person name="de Groot N.N."/>
        </authorList>
    </citation>
    <scope>NUCLEOTIDE SEQUENCE [LARGE SCALE GENOMIC DNA]</scope>
    <source>
        <strain evidence="2 3">LMG 2247</strain>
    </source>
</reference>
<feature type="compositionally biased region" description="Polar residues" evidence="1">
    <location>
        <begin position="36"/>
        <end position="72"/>
    </location>
</feature>
<evidence type="ECO:0000313" key="2">
    <source>
        <dbReference type="EMBL" id="SDI42057.1"/>
    </source>
</evidence>
<dbReference type="AlphaFoldDB" id="A0A1G8KF75"/>
<dbReference type="OrthoDB" id="9133269at2"/>
<sequence>MASTAIKKRIAGNDDIPIRRNKTRATQPTLHRASPPNGTIQRRNAANETKSSVPNSTTGKSTRAQSKASSTSDKVRVDAADALCSFIKPMSTGLATVVIRDKHLLRDARAAIEVQYMNFGNVADTPAPQAEFMLSLHSGAASEVDGLNALAELEKFPKTAMARTFNAYGLRRNFNFCSDEGLNTLLPVIEDAENSWVTLAQSCESLSSVHLIAGMCEIRATAEKAAAYVLLFIVGSSKDQRPGVQDFCDEYLEVEACEPDPRAHLAFSIEALRLADMHALGYGKVICNVTLTNDGYVRTFEPFIAKSLRDRFIWKLRAAGKSLAEIGELVDRHKSSVKRCLDGMRPVRRRAISDELIAQHVEALEVDDAGKGSPDHPDESEALV</sequence>
<evidence type="ECO:0000313" key="3">
    <source>
        <dbReference type="Proteomes" id="UP000199706"/>
    </source>
</evidence>
<protein>
    <submittedName>
        <fullName evidence="2">Uncharacterized protein</fullName>
    </submittedName>
</protein>